<evidence type="ECO:0000259" key="3">
    <source>
        <dbReference type="SMART" id="SM00563"/>
    </source>
</evidence>
<dbReference type="InterPro" id="IPR000873">
    <property type="entry name" value="AMP-dep_synth/lig_dom"/>
</dbReference>
<gene>
    <name evidence="4" type="ORF">BECKH772A_GA0070896_1000631</name>
    <name evidence="5" type="ORF">BECKH772B_GA0070898_1000731</name>
    <name evidence="6" type="ORF">BECKH772C_GA0070978_1000631</name>
</gene>
<dbReference type="SUPFAM" id="SSF69593">
    <property type="entry name" value="Glycerol-3-phosphate (1)-acyltransferase"/>
    <property type="match status" value="1"/>
</dbReference>
<dbReference type="AlphaFoldDB" id="A0A450UCD9"/>
<comment type="similarity">
    <text evidence="1">Belongs to the ATP-dependent AMP-binding enzyme family.</text>
</comment>
<accession>A0A450UCD9</accession>
<reference evidence="5" key="1">
    <citation type="submission" date="2019-02" db="EMBL/GenBank/DDBJ databases">
        <authorList>
            <person name="Gruber-Vodicka R. H."/>
            <person name="Seah K. B. B."/>
        </authorList>
    </citation>
    <scope>NUCLEOTIDE SEQUENCE</scope>
    <source>
        <strain evidence="6">BECK_SA2B12</strain>
        <strain evidence="4">BECK_SA2B15</strain>
        <strain evidence="5">BECK_SA2B20</strain>
    </source>
</reference>
<dbReference type="EMBL" id="CAADFJ010000006">
    <property type="protein sequence ID" value="VFJ96387.1"/>
    <property type="molecule type" value="Genomic_DNA"/>
</dbReference>
<dbReference type="GO" id="GO:0031956">
    <property type="term" value="F:medium-chain fatty acid-CoA ligase activity"/>
    <property type="evidence" value="ECO:0007669"/>
    <property type="project" value="TreeGrafter"/>
</dbReference>
<keyword evidence="5" id="KW-0012">Acyltransferase</keyword>
<dbReference type="CDD" id="cd07989">
    <property type="entry name" value="LPLAT_AGPAT-like"/>
    <property type="match status" value="1"/>
</dbReference>
<dbReference type="PROSITE" id="PS00455">
    <property type="entry name" value="AMP_BINDING"/>
    <property type="match status" value="1"/>
</dbReference>
<dbReference type="Pfam" id="PF01553">
    <property type="entry name" value="Acyltransferase"/>
    <property type="match status" value="1"/>
</dbReference>
<dbReference type="EMBL" id="CAADFG010000006">
    <property type="protein sequence ID" value="VFJ88044.1"/>
    <property type="molecule type" value="Genomic_DNA"/>
</dbReference>
<dbReference type="InterPro" id="IPR045851">
    <property type="entry name" value="AMP-bd_C_sf"/>
</dbReference>
<dbReference type="SMART" id="SM00563">
    <property type="entry name" value="PlsC"/>
    <property type="match status" value="1"/>
</dbReference>
<dbReference type="InterPro" id="IPR002123">
    <property type="entry name" value="Plipid/glycerol_acylTrfase"/>
</dbReference>
<dbReference type="Gene3D" id="3.40.50.12780">
    <property type="entry name" value="N-terminal domain of ligase-like"/>
    <property type="match status" value="1"/>
</dbReference>
<feature type="domain" description="Phospholipid/glycerol acyltransferase" evidence="3">
    <location>
        <begin position="53"/>
        <end position="163"/>
    </location>
</feature>
<evidence type="ECO:0000256" key="1">
    <source>
        <dbReference type="ARBA" id="ARBA00006432"/>
    </source>
</evidence>
<dbReference type="InterPro" id="IPR020845">
    <property type="entry name" value="AMP-binding_CS"/>
</dbReference>
<dbReference type="PANTHER" id="PTHR43201">
    <property type="entry name" value="ACYL-COA SYNTHETASE"/>
    <property type="match status" value="1"/>
</dbReference>
<evidence type="ECO:0000313" key="4">
    <source>
        <dbReference type="EMBL" id="VFJ88044.1"/>
    </source>
</evidence>
<dbReference type="Pfam" id="PF00501">
    <property type="entry name" value="AMP-binding"/>
    <property type="match status" value="1"/>
</dbReference>
<dbReference type="PANTHER" id="PTHR43201:SF5">
    <property type="entry name" value="MEDIUM-CHAIN ACYL-COA LIGASE ACSF2, MITOCHONDRIAL"/>
    <property type="match status" value="1"/>
</dbReference>
<dbReference type="SUPFAM" id="SSF56801">
    <property type="entry name" value="Acetyl-CoA synthetase-like"/>
    <property type="match status" value="1"/>
</dbReference>
<proteinExistence type="inferred from homology"/>
<evidence type="ECO:0000313" key="6">
    <source>
        <dbReference type="EMBL" id="VFJ96387.1"/>
    </source>
</evidence>
<dbReference type="InterPro" id="IPR042099">
    <property type="entry name" value="ANL_N_sf"/>
</dbReference>
<dbReference type="EMBL" id="CAADFI010000007">
    <property type="protein sequence ID" value="VFJ90013.1"/>
    <property type="molecule type" value="Genomic_DNA"/>
</dbReference>
<keyword evidence="2 5" id="KW-0436">Ligase</keyword>
<keyword evidence="5" id="KW-0808">Transferase</keyword>
<dbReference type="GO" id="GO:0006631">
    <property type="term" value="P:fatty acid metabolic process"/>
    <property type="evidence" value="ECO:0007669"/>
    <property type="project" value="TreeGrafter"/>
</dbReference>
<dbReference type="GO" id="GO:0016746">
    <property type="term" value="F:acyltransferase activity"/>
    <property type="evidence" value="ECO:0007669"/>
    <property type="project" value="UniProtKB-KW"/>
</dbReference>
<organism evidence="5">
    <name type="scientific">Candidatus Kentrum eta</name>
    <dbReference type="NCBI Taxonomy" id="2126337"/>
    <lineage>
        <taxon>Bacteria</taxon>
        <taxon>Pseudomonadati</taxon>
        <taxon>Pseudomonadota</taxon>
        <taxon>Gammaproteobacteria</taxon>
        <taxon>Candidatus Kentrum</taxon>
    </lineage>
</organism>
<sequence>MKPIKPSLERSIKRFIKRSIKTFARILLRGVFALLYRVRVKGLENYPATEGRVLMVANHLSFLDPVLLWTYLPGDPAFAINPRIAGRWWVRPALSFIPVLPMEPNNPLAVRGLIARLKEGKSAVIFPEGRITVTGGLMKVYDGPGLVADRVGATLLPVRLDGPQYTPFSRLRCQVRLRRFPPMTITVLPPRAIDIPESITGTERRRRIGMLLSDLMADLLFFGSDTRRTLYQALLDAQTIHGPAHVVAEDIRREPLTYRQFLLRTYILGHLMAKDLEQAGERETRVGLLLPTATTTAVAFFGLHRHGRVPTMLNFSMGVGGMLSTVVTAEVQTVYTSRRFVTEAKLTDDVAKLAAQVRIRYLEDLAEDVGFGLKFRGALAARFPRLTYRRPSDAPGPDDPAVVLFTSGSEGTPKGVVLSHANLISNIEQLKSHGDFRATDIVLNALPTFHSFGFTIGTLLPMLSGMKVFFYPSPLHYRIIPELIYETNATLMFGTNTFLSGYARHAHPYDFRSLRYVFAGAEKLQADTRRTWMERFGVRIFEGYGATETAPVLSFNTPMGNRPGSVGRLLPGVEHRLEPVSGVEGAGRLWVRGPNIMLGYLLSDAPGKLRPLETDLGPGWYDTGDIVNLDEDGYLWIQGRAKRFAKIGGEMVSLTALEAFAHRAWPNFSHAVVAIPHPQKGEQLVLVTECPDVDRPGLLALAKEEGLGEIGLPKRIVLTEKIPLIGTGKTDYAGVKALAGHSAGGER</sequence>
<protein>
    <submittedName>
        <fullName evidence="5">Acyl-[acyl-carrier-protein]-phospholipid O-acyltransferase / long-chain-fatty-acid--[acyl-carrier-protein] ligase</fullName>
    </submittedName>
</protein>
<evidence type="ECO:0000313" key="5">
    <source>
        <dbReference type="EMBL" id="VFJ90013.1"/>
    </source>
</evidence>
<dbReference type="Gene3D" id="3.30.300.30">
    <property type="match status" value="1"/>
</dbReference>
<name>A0A450UCD9_9GAMM</name>
<evidence type="ECO:0000256" key="2">
    <source>
        <dbReference type="ARBA" id="ARBA00022598"/>
    </source>
</evidence>